<dbReference type="STRING" id="1805483.A0A177EHA6"/>
<comment type="similarity">
    <text evidence="4">Belongs to the ubiquitin-conjugating enzyme family.</text>
</comment>
<keyword evidence="2 4" id="KW-0833">Ubl conjugation pathway</keyword>
<dbReference type="GeneID" id="93648183"/>
<sequence length="186" mass="21316">MVQPPTMRTSPLRRLITEYNQLTKDPDCGWFKILPLDDFCPVTEGNTLFICKWEIEIFGFKGTIYEGYVLMAEILFPSDYPLSPPKVSFTTKMYHPNIYEDGRVCISILHTAQTDPHTDELDTEQWTPVLCVRTILLSIMLLLNEPNTSSPANLDASIHYRNSKDEYEAYVRGSLQAHATKVSIEH</sequence>
<accession>A0A177EHA6</accession>
<gene>
    <name evidence="6" type="ORF">NEDG_01833</name>
</gene>
<dbReference type="InterPro" id="IPR023313">
    <property type="entry name" value="UBQ-conjugating_AS"/>
</dbReference>
<dbReference type="InterPro" id="IPR016135">
    <property type="entry name" value="UBQ-conjugating_enzyme/RWD"/>
</dbReference>
<organism evidence="6 7">
    <name type="scientific">Nematocida displodere</name>
    <dbReference type="NCBI Taxonomy" id="1805483"/>
    <lineage>
        <taxon>Eukaryota</taxon>
        <taxon>Fungi</taxon>
        <taxon>Fungi incertae sedis</taxon>
        <taxon>Microsporidia</taxon>
        <taxon>Nematocida</taxon>
    </lineage>
</organism>
<keyword evidence="4" id="KW-0547">Nucleotide-binding</keyword>
<keyword evidence="1" id="KW-0808">Transferase</keyword>
<dbReference type="PROSITE" id="PS00183">
    <property type="entry name" value="UBC_1"/>
    <property type="match status" value="1"/>
</dbReference>
<evidence type="ECO:0000313" key="6">
    <source>
        <dbReference type="EMBL" id="OAG31355.1"/>
    </source>
</evidence>
<dbReference type="VEuPathDB" id="MicrosporidiaDB:NEDG_01833"/>
<evidence type="ECO:0000256" key="1">
    <source>
        <dbReference type="ARBA" id="ARBA00022679"/>
    </source>
</evidence>
<feature type="domain" description="UBC core" evidence="5">
    <location>
        <begin position="10"/>
        <end position="180"/>
    </location>
</feature>
<keyword evidence="4" id="KW-0067">ATP-binding</keyword>
<evidence type="ECO:0000313" key="7">
    <source>
        <dbReference type="Proteomes" id="UP000185944"/>
    </source>
</evidence>
<dbReference type="InterPro" id="IPR000608">
    <property type="entry name" value="UBC"/>
</dbReference>
<dbReference type="GO" id="GO:0016740">
    <property type="term" value="F:transferase activity"/>
    <property type="evidence" value="ECO:0007669"/>
    <property type="project" value="UniProtKB-KW"/>
</dbReference>
<comment type="caution">
    <text evidence="6">The sequence shown here is derived from an EMBL/GenBank/DDBJ whole genome shotgun (WGS) entry which is preliminary data.</text>
</comment>
<dbReference type="Proteomes" id="UP000185944">
    <property type="component" value="Unassembled WGS sequence"/>
</dbReference>
<dbReference type="SUPFAM" id="SSF54495">
    <property type="entry name" value="UBC-like"/>
    <property type="match status" value="1"/>
</dbReference>
<dbReference type="Gene3D" id="3.10.110.10">
    <property type="entry name" value="Ubiquitin Conjugating Enzyme"/>
    <property type="match status" value="1"/>
</dbReference>
<evidence type="ECO:0000256" key="3">
    <source>
        <dbReference type="PROSITE-ProRule" id="PRU10133"/>
    </source>
</evidence>
<dbReference type="EMBL" id="LTDL01000019">
    <property type="protein sequence ID" value="OAG31355.1"/>
    <property type="molecule type" value="Genomic_DNA"/>
</dbReference>
<dbReference type="RefSeq" id="XP_067545051.1">
    <property type="nucleotide sequence ID" value="XM_067689251.1"/>
</dbReference>
<evidence type="ECO:0000256" key="2">
    <source>
        <dbReference type="ARBA" id="ARBA00022786"/>
    </source>
</evidence>
<dbReference type="AlphaFoldDB" id="A0A177EHA6"/>
<dbReference type="SMART" id="SM00212">
    <property type="entry name" value="UBCc"/>
    <property type="match status" value="1"/>
</dbReference>
<evidence type="ECO:0000256" key="4">
    <source>
        <dbReference type="RuleBase" id="RU362109"/>
    </source>
</evidence>
<dbReference type="OrthoDB" id="19692at2759"/>
<proteinExistence type="inferred from homology"/>
<dbReference type="GO" id="GO:0005524">
    <property type="term" value="F:ATP binding"/>
    <property type="evidence" value="ECO:0007669"/>
    <property type="project" value="UniProtKB-UniRule"/>
</dbReference>
<dbReference type="PANTHER" id="PTHR24067">
    <property type="entry name" value="UBIQUITIN-CONJUGATING ENZYME E2"/>
    <property type="match status" value="1"/>
</dbReference>
<feature type="active site" description="Glycyl thioester intermediate" evidence="3">
    <location>
        <position position="105"/>
    </location>
</feature>
<keyword evidence="7" id="KW-1185">Reference proteome</keyword>
<evidence type="ECO:0000259" key="5">
    <source>
        <dbReference type="PROSITE" id="PS50127"/>
    </source>
</evidence>
<reference evidence="6 7" key="1">
    <citation type="submission" date="2016-02" db="EMBL/GenBank/DDBJ databases">
        <title>Discovery of a natural microsporidian pathogen with a broad tissue tropism in Caenorhabditis elegans.</title>
        <authorList>
            <person name="Luallen R.J."/>
            <person name="Reinke A.W."/>
            <person name="Tong L."/>
            <person name="Botts M.R."/>
            <person name="Felix M.-A."/>
            <person name="Troemel E.R."/>
        </authorList>
    </citation>
    <scope>NUCLEOTIDE SEQUENCE [LARGE SCALE GENOMIC DNA]</scope>
    <source>
        <strain evidence="6 7">JUm2807</strain>
    </source>
</reference>
<dbReference type="InterPro" id="IPR050113">
    <property type="entry name" value="Ub_conjugating_enzyme"/>
</dbReference>
<dbReference type="Pfam" id="PF00179">
    <property type="entry name" value="UQ_con"/>
    <property type="match status" value="1"/>
</dbReference>
<protein>
    <recommendedName>
        <fullName evidence="5">UBC core domain-containing protein</fullName>
    </recommendedName>
</protein>
<dbReference type="PROSITE" id="PS50127">
    <property type="entry name" value="UBC_2"/>
    <property type="match status" value="1"/>
</dbReference>
<name>A0A177EHA6_9MICR</name>